<feature type="transmembrane region" description="Helical" evidence="11">
    <location>
        <begin position="54"/>
        <end position="74"/>
    </location>
</feature>
<keyword evidence="1 11" id="KW-1003">Cell membrane</keyword>
<dbReference type="PANTHER" id="PTHR39650">
    <property type="entry name" value="CDP-ARCHAEOL SYNTHASE"/>
    <property type="match status" value="1"/>
</dbReference>
<dbReference type="PANTHER" id="PTHR39650:SF1">
    <property type="entry name" value="CDP-ARCHAEOL SYNTHASE"/>
    <property type="match status" value="1"/>
</dbReference>
<dbReference type="UniPathway" id="UPA00940"/>
<feature type="transmembrane region" description="Helical" evidence="11">
    <location>
        <begin position="6"/>
        <end position="33"/>
    </location>
</feature>
<comment type="catalytic activity">
    <reaction evidence="11">
        <text>2,3-bis-O-(geranylgeranyl)-sn-glycerol 1-phosphate + CTP + H(+) = CDP-2,3-bis-O-(geranylgeranyl)-sn-glycerol + diphosphate</text>
        <dbReference type="Rhea" id="RHEA:25690"/>
        <dbReference type="ChEBI" id="CHEBI:15378"/>
        <dbReference type="ChEBI" id="CHEBI:33019"/>
        <dbReference type="ChEBI" id="CHEBI:37563"/>
        <dbReference type="ChEBI" id="CHEBI:58837"/>
        <dbReference type="ChEBI" id="CHEBI:58838"/>
        <dbReference type="EC" id="2.7.7.67"/>
    </reaction>
</comment>
<dbReference type="STRING" id="679901.Mzhil_0625"/>
<organism evidence="12 13">
    <name type="scientific">Methanosalsum zhilinae (strain DSM 4017 / NBRC 107636 / OCM 62 / WeN5)</name>
    <name type="common">Methanohalophilus zhilinae</name>
    <dbReference type="NCBI Taxonomy" id="679901"/>
    <lineage>
        <taxon>Archaea</taxon>
        <taxon>Methanobacteriati</taxon>
        <taxon>Methanobacteriota</taxon>
        <taxon>Stenosarchaea group</taxon>
        <taxon>Methanomicrobia</taxon>
        <taxon>Methanosarcinales</taxon>
        <taxon>Methanosarcinaceae</taxon>
        <taxon>Methanosalsum</taxon>
    </lineage>
</organism>
<keyword evidence="8 11" id="KW-0472">Membrane</keyword>
<evidence type="ECO:0000256" key="4">
    <source>
        <dbReference type="ARBA" id="ARBA00022692"/>
    </source>
</evidence>
<dbReference type="InterPro" id="IPR002726">
    <property type="entry name" value="CarS_archaea"/>
</dbReference>
<name>F7XQJ0_METZD</name>
<keyword evidence="5 11" id="KW-0460">Magnesium</keyword>
<dbReference type="EC" id="2.7.7.67" evidence="11"/>
<dbReference type="HAMAP" id="MF_01117">
    <property type="entry name" value="CDP_archaeol_synth"/>
    <property type="match status" value="1"/>
</dbReference>
<evidence type="ECO:0000256" key="9">
    <source>
        <dbReference type="ARBA" id="ARBA00023209"/>
    </source>
</evidence>
<evidence type="ECO:0000256" key="8">
    <source>
        <dbReference type="ARBA" id="ARBA00023136"/>
    </source>
</evidence>
<feature type="transmembrane region" description="Helical" evidence="11">
    <location>
        <begin position="136"/>
        <end position="156"/>
    </location>
</feature>
<dbReference type="EMBL" id="CP002101">
    <property type="protein sequence ID" value="AEH60492.1"/>
    <property type="molecule type" value="Genomic_DNA"/>
</dbReference>
<dbReference type="AlphaFoldDB" id="F7XQJ0"/>
<feature type="transmembrane region" description="Helical" evidence="11">
    <location>
        <begin position="94"/>
        <end position="115"/>
    </location>
</feature>
<evidence type="ECO:0000256" key="2">
    <source>
        <dbReference type="ARBA" id="ARBA00022516"/>
    </source>
</evidence>
<dbReference type="GO" id="GO:0046474">
    <property type="term" value="P:glycerophospholipid biosynthetic process"/>
    <property type="evidence" value="ECO:0007669"/>
    <property type="project" value="UniProtKB-UniRule"/>
</dbReference>
<evidence type="ECO:0000313" key="13">
    <source>
        <dbReference type="Proteomes" id="UP000006622"/>
    </source>
</evidence>
<evidence type="ECO:0000256" key="3">
    <source>
        <dbReference type="ARBA" id="ARBA00022679"/>
    </source>
</evidence>
<evidence type="ECO:0000256" key="7">
    <source>
        <dbReference type="ARBA" id="ARBA00023098"/>
    </source>
</evidence>
<dbReference type="RefSeq" id="WP_013897931.1">
    <property type="nucleotide sequence ID" value="NC_015676.1"/>
</dbReference>
<evidence type="ECO:0000256" key="10">
    <source>
        <dbReference type="ARBA" id="ARBA00023264"/>
    </source>
</evidence>
<evidence type="ECO:0000256" key="6">
    <source>
        <dbReference type="ARBA" id="ARBA00022989"/>
    </source>
</evidence>
<dbReference type="GO" id="GO:0043338">
    <property type="term" value="F:CDP-2,3-bis-(O-geranylgeranyl)-sn-glycerol synthase activity"/>
    <property type="evidence" value="ECO:0007669"/>
    <property type="project" value="UniProtKB-EC"/>
</dbReference>
<comment type="pathway">
    <text evidence="11">Membrane lipid metabolism; glycerophospholipid metabolism.</text>
</comment>
<gene>
    <name evidence="11" type="primary">carS</name>
    <name evidence="12" type="ordered locus">Mzhil_0625</name>
</gene>
<keyword evidence="10 11" id="KW-1208">Phospholipid metabolism</keyword>
<keyword evidence="9 11" id="KW-0594">Phospholipid biosynthesis</keyword>
<dbReference type="InterPro" id="IPR032690">
    <property type="entry name" value="CarS"/>
</dbReference>
<keyword evidence="3 11" id="KW-0808">Transferase</keyword>
<dbReference type="OrthoDB" id="45383at2157"/>
<evidence type="ECO:0000256" key="1">
    <source>
        <dbReference type="ARBA" id="ARBA00022475"/>
    </source>
</evidence>
<keyword evidence="2 11" id="KW-0444">Lipid biosynthesis</keyword>
<dbReference type="Pfam" id="PF01864">
    <property type="entry name" value="CarS-like"/>
    <property type="match status" value="1"/>
</dbReference>
<dbReference type="NCBIfam" id="NF003114">
    <property type="entry name" value="PRK04032.1"/>
    <property type="match status" value="1"/>
</dbReference>
<protein>
    <recommendedName>
        <fullName evidence="11">CDP-archaeol synthase</fullName>
        <ecNumber evidence="11">2.7.7.67</ecNumber>
    </recommendedName>
    <alternativeName>
        <fullName evidence="11">CDP-2,3-bis-(O-geranylgeranyl)-sn-glycerol synthase</fullName>
    </alternativeName>
</protein>
<comment type="subcellular location">
    <subcellularLocation>
        <location evidence="11">Cell membrane</location>
        <topology evidence="11">Multi-pass membrane protein</topology>
    </subcellularLocation>
</comment>
<evidence type="ECO:0000256" key="11">
    <source>
        <dbReference type="HAMAP-Rule" id="MF_01117"/>
    </source>
</evidence>
<evidence type="ECO:0000256" key="5">
    <source>
        <dbReference type="ARBA" id="ARBA00022842"/>
    </source>
</evidence>
<feature type="transmembrane region" description="Helical" evidence="11">
    <location>
        <begin position="162"/>
        <end position="185"/>
    </location>
</feature>
<reference evidence="12 13" key="1">
    <citation type="submission" date="2010-07" db="EMBL/GenBank/DDBJ databases">
        <title>The complete genome of Methanosalsum zhilinae DSM 4017.</title>
        <authorList>
            <consortium name="US DOE Joint Genome Institute (JGI-PGF)"/>
            <person name="Lucas S."/>
            <person name="Copeland A."/>
            <person name="Lapidus A."/>
            <person name="Glavina del Rio T."/>
            <person name="Dalin E."/>
            <person name="Tice H."/>
            <person name="Bruce D."/>
            <person name="Goodwin L."/>
            <person name="Pitluck S."/>
            <person name="Kyrpides N."/>
            <person name="Mavromatis K."/>
            <person name="Ovchinnikova G."/>
            <person name="Daligault H."/>
            <person name="Detter J.C."/>
            <person name="Han C."/>
            <person name="Tapia R."/>
            <person name="Larimer F."/>
            <person name="Land M."/>
            <person name="Hauser L."/>
            <person name="Markowitz V."/>
            <person name="Cheng J.-F."/>
            <person name="Hugenholtz P."/>
            <person name="Woyke T."/>
            <person name="Wu D."/>
            <person name="Spring S."/>
            <person name="Schueler E."/>
            <person name="Brambilla E."/>
            <person name="Klenk H.-P."/>
            <person name="Eisen J.A."/>
        </authorList>
    </citation>
    <scope>NUCLEOTIDE SEQUENCE [LARGE SCALE GENOMIC DNA]</scope>
    <source>
        <strain evidence="13">DSM 4017 / NBRC 107636 / OCM 62 / WeN5</strain>
    </source>
</reference>
<dbReference type="Proteomes" id="UP000006622">
    <property type="component" value="Chromosome"/>
</dbReference>
<comment type="function">
    <text evidence="11">Catalyzes the formation of CDP-2,3-bis-(O-geranylgeranyl)-sn-glycerol (CDP-archaeol) from 2,3-bis-(O-geranylgeranyl)-sn-glycerol 1-phosphate (DGGGP) and CTP. This reaction is the third ether-bond-formation step in the biosynthesis of archaeal membrane lipids.</text>
</comment>
<dbReference type="HOGENOM" id="CLU_105710_0_0_2"/>
<keyword evidence="4 11" id="KW-0812">Transmembrane</keyword>
<dbReference type="KEGG" id="mzh:Mzhil_0625"/>
<keyword evidence="7 11" id="KW-0443">Lipid metabolism</keyword>
<dbReference type="GO" id="GO:0005886">
    <property type="term" value="C:plasma membrane"/>
    <property type="evidence" value="ECO:0007669"/>
    <property type="project" value="UniProtKB-SubCell"/>
</dbReference>
<keyword evidence="13" id="KW-1185">Reference proteome</keyword>
<evidence type="ECO:0000313" key="12">
    <source>
        <dbReference type="EMBL" id="AEH60492.1"/>
    </source>
</evidence>
<comment type="similarity">
    <text evidence="11">Belongs to the CDP-archaeol synthase family.</text>
</comment>
<comment type="cofactor">
    <cofactor evidence="11">
        <name>Mg(2+)</name>
        <dbReference type="ChEBI" id="CHEBI:18420"/>
    </cofactor>
</comment>
<dbReference type="GeneID" id="10822236"/>
<sequence precursor="true">MDLLYILQIIIIAIWLMLPAYIPNPMAAVFGGGRPIDHGRYLQDGRRILGEGKTYRGLGAGILCGLLIGALQTALTSRNIAIQGVQLPSFGPDITGSLLVILALSIGALCGDMFMSFFKRRLGLRRGAPLPVIDQLDFVLGAWVLTYILATDWFIANFSTEIIIAVLVITPVLHVVTNIVGYLIGVKKEPW</sequence>
<keyword evidence="6 11" id="KW-1133">Transmembrane helix</keyword>
<accession>F7XQJ0</accession>
<proteinExistence type="inferred from homology"/>